<protein>
    <submittedName>
        <fullName evidence="1">Uncharacterized protein</fullName>
    </submittedName>
</protein>
<dbReference type="RefSeq" id="XP_033380945.1">
    <property type="nucleotide sequence ID" value="XM_033528694.1"/>
</dbReference>
<dbReference type="Proteomes" id="UP000799778">
    <property type="component" value="Unassembled WGS sequence"/>
</dbReference>
<dbReference type="GeneID" id="54286091"/>
<dbReference type="AlphaFoldDB" id="A0A6A5XIB3"/>
<dbReference type="EMBL" id="ML978072">
    <property type="protein sequence ID" value="KAF2012606.1"/>
    <property type="molecule type" value="Genomic_DNA"/>
</dbReference>
<keyword evidence="2" id="KW-1185">Reference proteome</keyword>
<sequence>MSVMIFIVLERNDDNLTILSGFMIAGSNLMDDLKTIQSAVTGSFLWTNFEWIIHIERKKKRETGCRYTVNGDDYGKNNV</sequence>
<organism evidence="1 2">
    <name type="scientific">Aaosphaeria arxii CBS 175.79</name>
    <dbReference type="NCBI Taxonomy" id="1450172"/>
    <lineage>
        <taxon>Eukaryota</taxon>
        <taxon>Fungi</taxon>
        <taxon>Dikarya</taxon>
        <taxon>Ascomycota</taxon>
        <taxon>Pezizomycotina</taxon>
        <taxon>Dothideomycetes</taxon>
        <taxon>Pleosporomycetidae</taxon>
        <taxon>Pleosporales</taxon>
        <taxon>Pleosporales incertae sedis</taxon>
        <taxon>Aaosphaeria</taxon>
    </lineage>
</organism>
<evidence type="ECO:0000313" key="2">
    <source>
        <dbReference type="Proteomes" id="UP000799778"/>
    </source>
</evidence>
<proteinExistence type="predicted"/>
<evidence type="ECO:0000313" key="1">
    <source>
        <dbReference type="EMBL" id="KAF2012606.1"/>
    </source>
</evidence>
<reference evidence="1" key="1">
    <citation type="journal article" date="2020" name="Stud. Mycol.">
        <title>101 Dothideomycetes genomes: a test case for predicting lifestyles and emergence of pathogens.</title>
        <authorList>
            <person name="Haridas S."/>
            <person name="Albert R."/>
            <person name="Binder M."/>
            <person name="Bloem J."/>
            <person name="Labutti K."/>
            <person name="Salamov A."/>
            <person name="Andreopoulos B."/>
            <person name="Baker S."/>
            <person name="Barry K."/>
            <person name="Bills G."/>
            <person name="Bluhm B."/>
            <person name="Cannon C."/>
            <person name="Castanera R."/>
            <person name="Culley D."/>
            <person name="Daum C."/>
            <person name="Ezra D."/>
            <person name="Gonzalez J."/>
            <person name="Henrissat B."/>
            <person name="Kuo A."/>
            <person name="Liang C."/>
            <person name="Lipzen A."/>
            <person name="Lutzoni F."/>
            <person name="Magnuson J."/>
            <person name="Mondo S."/>
            <person name="Nolan M."/>
            <person name="Ohm R."/>
            <person name="Pangilinan J."/>
            <person name="Park H.-J."/>
            <person name="Ramirez L."/>
            <person name="Alfaro M."/>
            <person name="Sun H."/>
            <person name="Tritt A."/>
            <person name="Yoshinaga Y."/>
            <person name="Zwiers L.-H."/>
            <person name="Turgeon B."/>
            <person name="Goodwin S."/>
            <person name="Spatafora J."/>
            <person name="Crous P."/>
            <person name="Grigoriev I."/>
        </authorList>
    </citation>
    <scope>NUCLEOTIDE SEQUENCE</scope>
    <source>
        <strain evidence="1">CBS 175.79</strain>
    </source>
</reference>
<gene>
    <name evidence="1" type="ORF">BU24DRAFT_425241</name>
</gene>
<accession>A0A6A5XIB3</accession>
<name>A0A6A5XIB3_9PLEO</name>